<organism evidence="2 3">
    <name type="scientific">Solanum verrucosum</name>
    <dbReference type="NCBI Taxonomy" id="315347"/>
    <lineage>
        <taxon>Eukaryota</taxon>
        <taxon>Viridiplantae</taxon>
        <taxon>Streptophyta</taxon>
        <taxon>Embryophyta</taxon>
        <taxon>Tracheophyta</taxon>
        <taxon>Spermatophyta</taxon>
        <taxon>Magnoliopsida</taxon>
        <taxon>eudicotyledons</taxon>
        <taxon>Gunneridae</taxon>
        <taxon>Pentapetalae</taxon>
        <taxon>asterids</taxon>
        <taxon>lamiids</taxon>
        <taxon>Solanales</taxon>
        <taxon>Solanaceae</taxon>
        <taxon>Solanoideae</taxon>
        <taxon>Solaneae</taxon>
        <taxon>Solanum</taxon>
    </lineage>
</organism>
<feature type="region of interest" description="Disordered" evidence="1">
    <location>
        <begin position="21"/>
        <end position="111"/>
    </location>
</feature>
<feature type="compositionally biased region" description="Polar residues" evidence="1">
    <location>
        <begin position="21"/>
        <end position="91"/>
    </location>
</feature>
<evidence type="ECO:0000313" key="2">
    <source>
        <dbReference type="EMBL" id="WMV50411.1"/>
    </source>
</evidence>
<accession>A0AAF0USN5</accession>
<evidence type="ECO:0000313" key="3">
    <source>
        <dbReference type="Proteomes" id="UP001234989"/>
    </source>
</evidence>
<sequence>PPLLSSPPFFSFLSSLHRTTSSKQSAKIQHSGEHIQQLQPVKQPDNSNEAAPSSRPASVSFFSGDNSKIQTTTTPATGENHQQASIAGSSSSRHKQQQQRAARKQQPPARR</sequence>
<evidence type="ECO:0000256" key="1">
    <source>
        <dbReference type="SAM" id="MobiDB-lite"/>
    </source>
</evidence>
<proteinExistence type="predicted"/>
<keyword evidence="3" id="KW-1185">Reference proteome</keyword>
<gene>
    <name evidence="2" type="ORF">MTR67_043796</name>
</gene>
<feature type="non-terminal residue" evidence="2">
    <location>
        <position position="1"/>
    </location>
</feature>
<dbReference type="AlphaFoldDB" id="A0AAF0USN5"/>
<reference evidence="2" key="1">
    <citation type="submission" date="2023-08" db="EMBL/GenBank/DDBJ databases">
        <title>A de novo genome assembly of Solanum verrucosum Schlechtendal, a Mexican diploid species geographically isolated from the other diploid A-genome species in potato relatives.</title>
        <authorList>
            <person name="Hosaka K."/>
        </authorList>
    </citation>
    <scope>NUCLEOTIDE SEQUENCE</scope>
    <source>
        <tissue evidence="2">Young leaves</tissue>
    </source>
</reference>
<dbReference type="Proteomes" id="UP001234989">
    <property type="component" value="Chromosome 10"/>
</dbReference>
<dbReference type="EMBL" id="CP133621">
    <property type="protein sequence ID" value="WMV50411.1"/>
    <property type="molecule type" value="Genomic_DNA"/>
</dbReference>
<feature type="compositionally biased region" description="Basic residues" evidence="1">
    <location>
        <begin position="92"/>
        <end position="111"/>
    </location>
</feature>
<protein>
    <submittedName>
        <fullName evidence="2">Uncharacterized protein</fullName>
    </submittedName>
</protein>
<name>A0AAF0USN5_SOLVR</name>